<reference evidence="3 4" key="1">
    <citation type="journal article" date="2004" name="Science">
        <title>The genome of the diatom Thalassiosira pseudonana: ecology, evolution, and metabolism.</title>
        <authorList>
            <person name="Armbrust E.V."/>
            <person name="Berges J.A."/>
            <person name="Bowler C."/>
            <person name="Green B.R."/>
            <person name="Martinez D."/>
            <person name="Putnam N.H."/>
            <person name="Zhou S."/>
            <person name="Allen A.E."/>
            <person name="Apt K.E."/>
            <person name="Bechner M."/>
            <person name="Brzezinski M.A."/>
            <person name="Chaal B.K."/>
            <person name="Chiovitti A."/>
            <person name="Davis A.K."/>
            <person name="Demarest M.S."/>
            <person name="Detter J.C."/>
            <person name="Glavina T."/>
            <person name="Goodstein D."/>
            <person name="Hadi M.Z."/>
            <person name="Hellsten U."/>
            <person name="Hildebrand M."/>
            <person name="Jenkins B.D."/>
            <person name="Jurka J."/>
            <person name="Kapitonov V.V."/>
            <person name="Kroger N."/>
            <person name="Lau W.W."/>
            <person name="Lane T.W."/>
            <person name="Larimer F.W."/>
            <person name="Lippmeier J.C."/>
            <person name="Lucas S."/>
            <person name="Medina M."/>
            <person name="Montsant A."/>
            <person name="Obornik M."/>
            <person name="Parker M.S."/>
            <person name="Palenik B."/>
            <person name="Pazour G.J."/>
            <person name="Richardson P.M."/>
            <person name="Rynearson T.A."/>
            <person name="Saito M.A."/>
            <person name="Schwartz D.C."/>
            <person name="Thamatrakoln K."/>
            <person name="Valentin K."/>
            <person name="Vardi A."/>
            <person name="Wilkerson F.P."/>
            <person name="Rokhsar D.S."/>
        </authorList>
    </citation>
    <scope>NUCLEOTIDE SEQUENCE [LARGE SCALE GENOMIC DNA]</scope>
    <source>
        <strain evidence="3 4">CCMP1335</strain>
    </source>
</reference>
<dbReference type="RefSeq" id="XP_002288018.1">
    <property type="nucleotide sequence ID" value="XM_002287982.1"/>
</dbReference>
<feature type="compositionally biased region" description="Basic residues" evidence="2">
    <location>
        <begin position="397"/>
        <end position="407"/>
    </location>
</feature>
<feature type="region of interest" description="Disordered" evidence="2">
    <location>
        <begin position="387"/>
        <end position="417"/>
    </location>
</feature>
<feature type="compositionally biased region" description="Polar residues" evidence="2">
    <location>
        <begin position="25"/>
        <end position="38"/>
    </location>
</feature>
<dbReference type="InParanoid" id="B8BVH3"/>
<feature type="region of interest" description="Disordered" evidence="2">
    <location>
        <begin position="516"/>
        <end position="536"/>
    </location>
</feature>
<evidence type="ECO:0000256" key="2">
    <source>
        <dbReference type="SAM" id="MobiDB-lite"/>
    </source>
</evidence>
<dbReference type="PaxDb" id="35128-Thaps2837"/>
<gene>
    <name evidence="3" type="ORF">THAPSDRAFT_2837</name>
</gene>
<feature type="region of interest" description="Disordered" evidence="2">
    <location>
        <begin position="1"/>
        <end position="44"/>
    </location>
</feature>
<proteinExistence type="predicted"/>
<evidence type="ECO:0000313" key="4">
    <source>
        <dbReference type="Proteomes" id="UP000001449"/>
    </source>
</evidence>
<feature type="region of interest" description="Disordered" evidence="2">
    <location>
        <begin position="893"/>
        <end position="952"/>
    </location>
</feature>
<feature type="region of interest" description="Disordered" evidence="2">
    <location>
        <begin position="977"/>
        <end position="1002"/>
    </location>
</feature>
<feature type="coiled-coil region" evidence="1">
    <location>
        <begin position="828"/>
        <end position="855"/>
    </location>
</feature>
<reference evidence="3 4" key="2">
    <citation type="journal article" date="2008" name="Nature">
        <title>The Phaeodactylum genome reveals the evolutionary history of diatom genomes.</title>
        <authorList>
            <person name="Bowler C."/>
            <person name="Allen A.E."/>
            <person name="Badger J.H."/>
            <person name="Grimwood J."/>
            <person name="Jabbari K."/>
            <person name="Kuo A."/>
            <person name="Maheswari U."/>
            <person name="Martens C."/>
            <person name="Maumus F."/>
            <person name="Otillar R.P."/>
            <person name="Rayko E."/>
            <person name="Salamov A."/>
            <person name="Vandepoele K."/>
            <person name="Beszteri B."/>
            <person name="Gruber A."/>
            <person name="Heijde M."/>
            <person name="Katinka M."/>
            <person name="Mock T."/>
            <person name="Valentin K."/>
            <person name="Verret F."/>
            <person name="Berges J.A."/>
            <person name="Brownlee C."/>
            <person name="Cadoret J.P."/>
            <person name="Chiovitti A."/>
            <person name="Choi C.J."/>
            <person name="Coesel S."/>
            <person name="De Martino A."/>
            <person name="Detter J.C."/>
            <person name="Durkin C."/>
            <person name="Falciatore A."/>
            <person name="Fournet J."/>
            <person name="Haruta M."/>
            <person name="Huysman M.J."/>
            <person name="Jenkins B.D."/>
            <person name="Jiroutova K."/>
            <person name="Jorgensen R.E."/>
            <person name="Joubert Y."/>
            <person name="Kaplan A."/>
            <person name="Kroger N."/>
            <person name="Kroth P.G."/>
            <person name="La Roche J."/>
            <person name="Lindquist E."/>
            <person name="Lommer M."/>
            <person name="Martin-Jezequel V."/>
            <person name="Lopez P.J."/>
            <person name="Lucas S."/>
            <person name="Mangogna M."/>
            <person name="McGinnis K."/>
            <person name="Medlin L.K."/>
            <person name="Montsant A."/>
            <person name="Oudot-Le Secq M.P."/>
            <person name="Napoli C."/>
            <person name="Obornik M."/>
            <person name="Parker M.S."/>
            <person name="Petit J.L."/>
            <person name="Porcel B.M."/>
            <person name="Poulsen N."/>
            <person name="Robison M."/>
            <person name="Rychlewski L."/>
            <person name="Rynearson T.A."/>
            <person name="Schmutz J."/>
            <person name="Shapiro H."/>
            <person name="Siaut M."/>
            <person name="Stanley M."/>
            <person name="Sussman M.R."/>
            <person name="Taylor A.R."/>
            <person name="Vardi A."/>
            <person name="von Dassow P."/>
            <person name="Vyverman W."/>
            <person name="Willis A."/>
            <person name="Wyrwicz L.S."/>
            <person name="Rokhsar D.S."/>
            <person name="Weissenbach J."/>
            <person name="Armbrust E.V."/>
            <person name="Green B.R."/>
            <person name="Van de Peer Y."/>
            <person name="Grigoriev I.V."/>
        </authorList>
    </citation>
    <scope>NUCLEOTIDE SEQUENCE [LARGE SCALE GENOMIC DNA]</scope>
    <source>
        <strain evidence="3 4">CCMP1335</strain>
    </source>
</reference>
<organism evidence="3 4">
    <name type="scientific">Thalassiosira pseudonana</name>
    <name type="common">Marine diatom</name>
    <name type="synonym">Cyclotella nana</name>
    <dbReference type="NCBI Taxonomy" id="35128"/>
    <lineage>
        <taxon>Eukaryota</taxon>
        <taxon>Sar</taxon>
        <taxon>Stramenopiles</taxon>
        <taxon>Ochrophyta</taxon>
        <taxon>Bacillariophyta</taxon>
        <taxon>Coscinodiscophyceae</taxon>
        <taxon>Thalassiosirophycidae</taxon>
        <taxon>Thalassiosirales</taxon>
        <taxon>Thalassiosiraceae</taxon>
        <taxon>Thalassiosira</taxon>
    </lineage>
</organism>
<feature type="region of interest" description="Disordered" evidence="2">
    <location>
        <begin position="659"/>
        <end position="703"/>
    </location>
</feature>
<sequence>MNNFNSGNNNGDGGGSTSSNNTSNMGYHQQGSYGSDNDNTNTAGMMAMNNNRNGMGMISPVSSNNNNINYNNLNNVNMPSMSPNNNVMNSNYNQMNNSNTNQNTNNANQLMSLLASMNNMTNNPEMQSMLAQLTNMAQQNQVGGGNFGGNGGNIMEGGGAIYNSNNSNSSMMNNCGNNSRIGDTSVFQVKTGEPMSQYDESQSRSSSIGNCSSFKRTSSEPMMNVMNDSFTFGQQGGGGSRHFNANMEDAEFEDFRAAIQRRASRDGSTEMTAETGGGGGITVAVVVMGDATLNQPLASLPTSLEMATTAVARATTTEGTTTCQNEQGAQTDGGGTNFGMDHETFERSHSEPPITDAFFDSIHDSLESERIQHHDGNQVGVFTLKTKTGEGGAYGGNKKKPHGRRGTQARTKEPVKRSQSVDAVNLFSSLGNDFFGNDDYNRSADGYESTLNQVGGGGFGNLFQGLSTDEQQRLARMGINVEQGGNTANNDPPVEIKRPRSAPLLSAEFLDNIFDDDEGPSWGGKDGQIQQTSSTNDDDVDLLDLFLLNMEKKTAAKSKNRPTNQRNEFKRSRSVDAVDLFASLGNDLLGDDSNRSGYSNGDNPLGFKSDLQLDDPFQGLSTDEQEGLEQMGVYTRMKPKRRRSAPLLSADFMGDIFDDDNNDGGENSGGPNDLFDMFSSASCGGGRGSSNTESDFHHDGNNAMGNDRNVAMGMMNMLFGAQGGKNAGAMNMNGVEMNSINAMINSLETGASGNGKFMNSGGGNQQSFGTNRNDPLSFVLNAVKETQNKLRSLHPMVIQSGDAQSMEDIAKAFEIAASSSQFVLSSDLTNATAALNEAEGKIERLQQRLLQATGTGAGRTAGGALQQGLGGMGMMGGSMANDMTIMANRKASAGSQASGSIVESRRSSIMSNDAPLCLPPLKSNTPRSRRASLEQDPVSLEKLPPQDPSDPTNIMERLKLLMERTQMSQMLLQKWDKDNGLPKSHSQTMVNSSRSRKQLQKGVILKKWNGAPLITPIDGKDKKDDSAS</sequence>
<evidence type="ECO:0000256" key="1">
    <source>
        <dbReference type="SAM" id="Coils"/>
    </source>
</evidence>
<dbReference type="Proteomes" id="UP000001449">
    <property type="component" value="Chromosome 2"/>
</dbReference>
<feature type="compositionally biased region" description="Low complexity" evidence="2">
    <location>
        <begin position="196"/>
        <end position="207"/>
    </location>
</feature>
<feature type="compositionally biased region" description="Polar residues" evidence="2">
    <location>
        <begin position="893"/>
        <end position="911"/>
    </location>
</feature>
<protein>
    <submittedName>
        <fullName evidence="3">Uncharacterized protein</fullName>
    </submittedName>
</protein>
<dbReference type="PANTHER" id="PTHR42264">
    <property type="entry name" value="EPHRIN_REC_LIKE DOMAIN-CONTAINING PROTEIN"/>
    <property type="match status" value="1"/>
</dbReference>
<feature type="region of interest" description="Disordered" evidence="2">
    <location>
        <begin position="195"/>
        <end position="218"/>
    </location>
</feature>
<dbReference type="KEGG" id="tps:THAPSDRAFT_2837"/>
<evidence type="ECO:0000313" key="3">
    <source>
        <dbReference type="EMBL" id="EED95461.1"/>
    </source>
</evidence>
<dbReference type="HOGENOM" id="CLU_294846_0_0_1"/>
<dbReference type="GeneID" id="7452338"/>
<dbReference type="AlphaFoldDB" id="B8BVH3"/>
<feature type="compositionally biased region" description="Polar residues" evidence="2">
    <location>
        <begin position="984"/>
        <end position="993"/>
    </location>
</feature>
<feature type="region of interest" description="Disordered" evidence="2">
    <location>
        <begin position="317"/>
        <end position="336"/>
    </location>
</feature>
<name>B8BVH3_THAPS</name>
<accession>B8BVH3</accession>
<dbReference type="EMBL" id="CM000639">
    <property type="protein sequence ID" value="EED95461.1"/>
    <property type="molecule type" value="Genomic_DNA"/>
</dbReference>
<feature type="compositionally biased region" description="Polar residues" evidence="2">
    <location>
        <begin position="208"/>
        <end position="218"/>
    </location>
</feature>
<dbReference type="eggNOG" id="ENOG502QZF9">
    <property type="taxonomic scope" value="Eukaryota"/>
</dbReference>
<keyword evidence="1" id="KW-0175">Coiled coil</keyword>
<keyword evidence="4" id="KW-1185">Reference proteome</keyword>